<evidence type="ECO:0000313" key="2">
    <source>
        <dbReference type="EMBL" id="KAL2479945.1"/>
    </source>
</evidence>
<proteinExistence type="predicted"/>
<gene>
    <name evidence="2" type="ORF">Adt_32911</name>
</gene>
<evidence type="ECO:0000256" key="1">
    <source>
        <dbReference type="SAM" id="MobiDB-lite"/>
    </source>
</evidence>
<comment type="caution">
    <text evidence="2">The sequence shown here is derived from an EMBL/GenBank/DDBJ whole genome shotgun (WGS) entry which is preliminary data.</text>
</comment>
<organism evidence="2 3">
    <name type="scientific">Abeliophyllum distichum</name>
    <dbReference type="NCBI Taxonomy" id="126358"/>
    <lineage>
        <taxon>Eukaryota</taxon>
        <taxon>Viridiplantae</taxon>
        <taxon>Streptophyta</taxon>
        <taxon>Embryophyta</taxon>
        <taxon>Tracheophyta</taxon>
        <taxon>Spermatophyta</taxon>
        <taxon>Magnoliopsida</taxon>
        <taxon>eudicotyledons</taxon>
        <taxon>Gunneridae</taxon>
        <taxon>Pentapetalae</taxon>
        <taxon>asterids</taxon>
        <taxon>lamiids</taxon>
        <taxon>Lamiales</taxon>
        <taxon>Oleaceae</taxon>
        <taxon>Forsythieae</taxon>
        <taxon>Abeliophyllum</taxon>
    </lineage>
</organism>
<accession>A0ABD1QUQ9</accession>
<reference evidence="3" key="1">
    <citation type="submission" date="2024-07" db="EMBL/GenBank/DDBJ databases">
        <title>Two chromosome-level genome assemblies of Korean endemic species Abeliophyllum distichum and Forsythia ovata (Oleaceae).</title>
        <authorList>
            <person name="Jang H."/>
        </authorList>
    </citation>
    <scope>NUCLEOTIDE SEQUENCE [LARGE SCALE GENOMIC DNA]</scope>
</reference>
<feature type="region of interest" description="Disordered" evidence="1">
    <location>
        <begin position="1"/>
        <end position="35"/>
    </location>
</feature>
<sequence>MEEAMPSEDIDPRVTGADSQTSSVEEIESLMSDPEDLMRRLQIGKNLRSESKEALRRFISNNLDVFIWKHEDMVGIDLTQIRSQISIAQAEEKTPKLRKI</sequence>
<dbReference type="EMBL" id="JBFOLK010000010">
    <property type="protein sequence ID" value="KAL2479945.1"/>
    <property type="molecule type" value="Genomic_DNA"/>
</dbReference>
<name>A0ABD1QUQ9_9LAMI</name>
<protein>
    <submittedName>
        <fullName evidence="2">Uncharacterized protein</fullName>
    </submittedName>
</protein>
<dbReference type="Proteomes" id="UP001604336">
    <property type="component" value="Unassembled WGS sequence"/>
</dbReference>
<keyword evidence="3" id="KW-1185">Reference proteome</keyword>
<evidence type="ECO:0000313" key="3">
    <source>
        <dbReference type="Proteomes" id="UP001604336"/>
    </source>
</evidence>
<dbReference type="AlphaFoldDB" id="A0ABD1QUQ9"/>